<evidence type="ECO:0000313" key="2">
    <source>
        <dbReference type="EMBL" id="KAF7295268.1"/>
    </source>
</evidence>
<organism evidence="2 3">
    <name type="scientific">Mycena indigotica</name>
    <dbReference type="NCBI Taxonomy" id="2126181"/>
    <lineage>
        <taxon>Eukaryota</taxon>
        <taxon>Fungi</taxon>
        <taxon>Dikarya</taxon>
        <taxon>Basidiomycota</taxon>
        <taxon>Agaricomycotina</taxon>
        <taxon>Agaricomycetes</taxon>
        <taxon>Agaricomycetidae</taxon>
        <taxon>Agaricales</taxon>
        <taxon>Marasmiineae</taxon>
        <taxon>Mycenaceae</taxon>
        <taxon>Mycena</taxon>
    </lineage>
</organism>
<feature type="transmembrane region" description="Helical" evidence="1">
    <location>
        <begin position="206"/>
        <end position="229"/>
    </location>
</feature>
<keyword evidence="1" id="KW-0472">Membrane</keyword>
<keyword evidence="3" id="KW-1185">Reference proteome</keyword>
<keyword evidence="1" id="KW-1133">Transmembrane helix</keyword>
<feature type="transmembrane region" description="Helical" evidence="1">
    <location>
        <begin position="17"/>
        <end position="35"/>
    </location>
</feature>
<dbReference type="Proteomes" id="UP000636479">
    <property type="component" value="Unassembled WGS sequence"/>
</dbReference>
<comment type="caution">
    <text evidence="2">The sequence shown here is derived from an EMBL/GenBank/DDBJ whole genome shotgun (WGS) entry which is preliminary data.</text>
</comment>
<dbReference type="AlphaFoldDB" id="A0A8H6SAD8"/>
<feature type="transmembrane region" description="Helical" evidence="1">
    <location>
        <begin position="235"/>
        <end position="257"/>
    </location>
</feature>
<feature type="transmembrane region" description="Helical" evidence="1">
    <location>
        <begin position="47"/>
        <end position="67"/>
    </location>
</feature>
<evidence type="ECO:0000313" key="3">
    <source>
        <dbReference type="Proteomes" id="UP000636479"/>
    </source>
</evidence>
<name>A0A8H6SAD8_9AGAR</name>
<accession>A0A8H6SAD8</accession>
<protein>
    <submittedName>
        <fullName evidence="2">Uncharacterized protein</fullName>
    </submittedName>
</protein>
<sequence length="308" mass="33802">MVNELLRDHLVEALFESLFYGLYFVIFTLTVHLFIGRQGFPPKTRPARLVLTGLSLQFVVVTAHWVITLYRTIYAMGTLGGGAGALAFYSDITQPAFIANLAFMVTSHTITDAFVLQRLYALSSRDRKIIIFPAACLVVQIVAATGFVVRSALAKRGEDYFTLSNSWLTCKLVTSIIISVYSTATIFVQLMWMVRAFPMQTRNAQLRSLLAIIVESAALQLTITVLNLVAFQARWIAGIHISMGIAGVTFGICTALIHMRIGLGWAKDDGTVVSSYAASTMKLTARSGTAGKFAIDEEGQTETSPIRR</sequence>
<dbReference type="OrthoDB" id="3041822at2759"/>
<dbReference type="EMBL" id="JACAZF010000009">
    <property type="protein sequence ID" value="KAF7295268.1"/>
    <property type="molecule type" value="Genomic_DNA"/>
</dbReference>
<feature type="transmembrane region" description="Helical" evidence="1">
    <location>
        <begin position="129"/>
        <end position="152"/>
    </location>
</feature>
<proteinExistence type="predicted"/>
<dbReference type="RefSeq" id="XP_037216631.1">
    <property type="nucleotide sequence ID" value="XM_037367237.1"/>
</dbReference>
<feature type="transmembrane region" description="Helical" evidence="1">
    <location>
        <begin position="172"/>
        <end position="194"/>
    </location>
</feature>
<gene>
    <name evidence="2" type="ORF">MIND_01065900</name>
</gene>
<feature type="transmembrane region" description="Helical" evidence="1">
    <location>
        <begin position="96"/>
        <end position="117"/>
    </location>
</feature>
<keyword evidence="1" id="KW-0812">Transmembrane</keyword>
<dbReference type="GeneID" id="59349753"/>
<evidence type="ECO:0000256" key="1">
    <source>
        <dbReference type="SAM" id="Phobius"/>
    </source>
</evidence>
<reference evidence="2" key="1">
    <citation type="submission" date="2020-05" db="EMBL/GenBank/DDBJ databases">
        <title>Mycena genomes resolve the evolution of fungal bioluminescence.</title>
        <authorList>
            <person name="Tsai I.J."/>
        </authorList>
    </citation>
    <scope>NUCLEOTIDE SEQUENCE</scope>
    <source>
        <strain evidence="2">171206Taipei</strain>
    </source>
</reference>